<gene>
    <name evidence="1" type="ORF">GCM10023184_46200</name>
</gene>
<organism evidence="1 2">
    <name type="scientific">Flaviaesturariibacter amylovorans</name>
    <dbReference type="NCBI Taxonomy" id="1084520"/>
    <lineage>
        <taxon>Bacteria</taxon>
        <taxon>Pseudomonadati</taxon>
        <taxon>Bacteroidota</taxon>
        <taxon>Chitinophagia</taxon>
        <taxon>Chitinophagales</taxon>
        <taxon>Chitinophagaceae</taxon>
        <taxon>Flaviaestuariibacter</taxon>
    </lineage>
</organism>
<evidence type="ECO:0000313" key="1">
    <source>
        <dbReference type="EMBL" id="GAA4344664.1"/>
    </source>
</evidence>
<dbReference type="EMBL" id="BAABGY010000020">
    <property type="protein sequence ID" value="GAA4344664.1"/>
    <property type="molecule type" value="Genomic_DNA"/>
</dbReference>
<proteinExistence type="predicted"/>
<comment type="caution">
    <text evidence="1">The sequence shown here is derived from an EMBL/GenBank/DDBJ whole genome shotgun (WGS) entry which is preliminary data.</text>
</comment>
<reference evidence="2" key="1">
    <citation type="journal article" date="2019" name="Int. J. Syst. Evol. Microbiol.">
        <title>The Global Catalogue of Microorganisms (GCM) 10K type strain sequencing project: providing services to taxonomists for standard genome sequencing and annotation.</title>
        <authorList>
            <consortium name="The Broad Institute Genomics Platform"/>
            <consortium name="The Broad Institute Genome Sequencing Center for Infectious Disease"/>
            <person name="Wu L."/>
            <person name="Ma J."/>
        </authorList>
    </citation>
    <scope>NUCLEOTIDE SEQUENCE [LARGE SCALE GENOMIC DNA]</scope>
    <source>
        <strain evidence="2">JCM 17919</strain>
    </source>
</reference>
<dbReference type="Proteomes" id="UP001501725">
    <property type="component" value="Unassembled WGS sequence"/>
</dbReference>
<keyword evidence="2" id="KW-1185">Reference proteome</keyword>
<dbReference type="RefSeq" id="WP_345258409.1">
    <property type="nucleotide sequence ID" value="NZ_BAABGY010000020.1"/>
</dbReference>
<protein>
    <recommendedName>
        <fullName evidence="3">DUF4304 domain-containing protein</fullName>
    </recommendedName>
</protein>
<sequence>MRPQLPLHKNMTQPKQVLTTALLQFADAYLQSQGFRFSESQLRYTRSEGGFRQEISFRGSKNNMAGAIIDFQPNFLIYSTAYKKWHTTHFPELPVLGGGYIGGDRSAWTNFDRSFQPRFGYDFIRQDHEGIMLDLLKNVRNVALPYFDQNNSWEKIAAGANVQERERVDALILTQRPKDALALCSHALARMEQVYQDTANANYLQPIQFMKARKAFLVAGGS</sequence>
<evidence type="ECO:0008006" key="3">
    <source>
        <dbReference type="Google" id="ProtNLM"/>
    </source>
</evidence>
<accession>A0ABP8HUK3</accession>
<evidence type="ECO:0000313" key="2">
    <source>
        <dbReference type="Proteomes" id="UP001501725"/>
    </source>
</evidence>
<name>A0ABP8HUK3_9BACT</name>